<organism evidence="7 8">
    <name type="scientific">Thiovibrio frasassiensis</name>
    <dbReference type="NCBI Taxonomy" id="2984131"/>
    <lineage>
        <taxon>Bacteria</taxon>
        <taxon>Pseudomonadati</taxon>
        <taxon>Thermodesulfobacteriota</taxon>
        <taxon>Desulfobulbia</taxon>
        <taxon>Desulfobulbales</taxon>
        <taxon>Thiovibrionaceae</taxon>
        <taxon>Thiovibrio</taxon>
    </lineage>
</organism>
<name>A0A9X4MDJ3_9BACT</name>
<evidence type="ECO:0000313" key="7">
    <source>
        <dbReference type="EMBL" id="MDG4475589.1"/>
    </source>
</evidence>
<dbReference type="GO" id="GO:0016020">
    <property type="term" value="C:membrane"/>
    <property type="evidence" value="ECO:0007669"/>
    <property type="project" value="UniProtKB-SubCell"/>
</dbReference>
<reference evidence="7" key="1">
    <citation type="journal article" date="2022" name="bioRxiv">
        <title>Thiovibrio frasassiensisgen. nov., sp. nov., an autotrophic, elemental sulfur disproportionating bacterium isolated from sulfidic karst sediment, and proposal of Thiovibrionaceae fam. nov.</title>
        <authorList>
            <person name="Aronson H."/>
            <person name="Thomas C."/>
            <person name="Bhattacharyya M."/>
            <person name="Eckstein S."/>
            <person name="Jensen S."/>
            <person name="Barco R."/>
            <person name="Macalady J."/>
            <person name="Amend J."/>
        </authorList>
    </citation>
    <scope>NUCLEOTIDE SEQUENCE</scope>
    <source>
        <strain evidence="7">RS19-109</strain>
    </source>
</reference>
<evidence type="ECO:0000313" key="8">
    <source>
        <dbReference type="Proteomes" id="UP001154240"/>
    </source>
</evidence>
<evidence type="ECO:0000256" key="5">
    <source>
        <dbReference type="SAM" id="Phobius"/>
    </source>
</evidence>
<comment type="caution">
    <text evidence="7">The sequence shown here is derived from an EMBL/GenBank/DDBJ whole genome shotgun (WGS) entry which is preliminary data.</text>
</comment>
<evidence type="ECO:0000256" key="4">
    <source>
        <dbReference type="ARBA" id="ARBA00023136"/>
    </source>
</evidence>
<feature type="transmembrane region" description="Helical" evidence="5">
    <location>
        <begin position="78"/>
        <end position="97"/>
    </location>
</feature>
<feature type="domain" description="TMEM205-like" evidence="6">
    <location>
        <begin position="13"/>
        <end position="107"/>
    </location>
</feature>
<sequence>MKLKQMPPIVYRLAIACWLGGASLFTFLLTPTLFKSFNRDVAGDIVGVLFPGYFLWGLACGVVALICLAGIKSRARTVSAIIIAVMLTISSVQAFVIEPKAAALKKEIPSFATTPTDHPSRVLFRKLHAISASGNLAVIGGGIALVVLL</sequence>
<feature type="transmembrane region" description="Helical" evidence="5">
    <location>
        <begin position="127"/>
        <end position="148"/>
    </location>
</feature>
<keyword evidence="8" id="KW-1185">Reference proteome</keyword>
<dbReference type="Proteomes" id="UP001154240">
    <property type="component" value="Unassembled WGS sequence"/>
</dbReference>
<dbReference type="EMBL" id="JAPHEH010000001">
    <property type="protein sequence ID" value="MDG4475589.1"/>
    <property type="molecule type" value="Genomic_DNA"/>
</dbReference>
<protein>
    <submittedName>
        <fullName evidence="7">DUF4149 domain-containing protein</fullName>
    </submittedName>
</protein>
<keyword evidence="4 5" id="KW-0472">Membrane</keyword>
<accession>A0A9X4MDJ3</accession>
<dbReference type="InterPro" id="IPR025423">
    <property type="entry name" value="TMEM205-like"/>
</dbReference>
<evidence type="ECO:0000256" key="3">
    <source>
        <dbReference type="ARBA" id="ARBA00022989"/>
    </source>
</evidence>
<dbReference type="AlphaFoldDB" id="A0A9X4MDJ3"/>
<dbReference type="Pfam" id="PF13664">
    <property type="entry name" value="DUF4149"/>
    <property type="match status" value="1"/>
</dbReference>
<keyword evidence="2 5" id="KW-0812">Transmembrane</keyword>
<reference evidence="7" key="2">
    <citation type="submission" date="2022-10" db="EMBL/GenBank/DDBJ databases">
        <authorList>
            <person name="Aronson H.S."/>
        </authorList>
    </citation>
    <scope>NUCLEOTIDE SEQUENCE</scope>
    <source>
        <strain evidence="7">RS19-109</strain>
    </source>
</reference>
<feature type="transmembrane region" description="Helical" evidence="5">
    <location>
        <begin position="9"/>
        <end position="30"/>
    </location>
</feature>
<evidence type="ECO:0000256" key="1">
    <source>
        <dbReference type="ARBA" id="ARBA00004370"/>
    </source>
</evidence>
<keyword evidence="3 5" id="KW-1133">Transmembrane helix</keyword>
<evidence type="ECO:0000259" key="6">
    <source>
        <dbReference type="Pfam" id="PF13664"/>
    </source>
</evidence>
<evidence type="ECO:0000256" key="2">
    <source>
        <dbReference type="ARBA" id="ARBA00022692"/>
    </source>
</evidence>
<gene>
    <name evidence="7" type="ORF">OLX77_05365</name>
</gene>
<dbReference type="RefSeq" id="WP_307632562.1">
    <property type="nucleotide sequence ID" value="NZ_JAPHEH010000001.1"/>
</dbReference>
<feature type="transmembrane region" description="Helical" evidence="5">
    <location>
        <begin position="50"/>
        <end position="71"/>
    </location>
</feature>
<proteinExistence type="predicted"/>
<comment type="subcellular location">
    <subcellularLocation>
        <location evidence="1">Membrane</location>
    </subcellularLocation>
</comment>